<sequence>MDDSRPIFSRGVDGTAGGTGCRVKAVTVSSWRELDEAIGAAGRSDGALHAHSTLVFRGLARSGYSHMSGLARLQGDYAAVESHLIRNFRKYAHRAAPGPALWDWLALGQHHGLPTRLLDWTFSPLVALHFATAAWPEEDALLLAVDSAGAHRLLPERLRASLEQEGALLFTTEMLAAHAPDLCAFDRLGEGLPPFLVFFEPPSLDERVVNQSSVLSAFSSATYQLEEWLAEHPGLASGWVIPAEVKAEVRQRLDQANITERVLLPGLDGLADWLRRYYSPGSIVYGEGAGGSSMAGQDDRRRREGRMGP</sequence>
<proteinExistence type="predicted"/>
<comment type="caution">
    <text evidence="3">The sequence shown here is derived from an EMBL/GenBank/DDBJ whole genome shotgun (WGS) entry which is preliminary data.</text>
</comment>
<feature type="region of interest" description="Disordered" evidence="1">
    <location>
        <begin position="288"/>
        <end position="309"/>
    </location>
</feature>
<protein>
    <submittedName>
        <fullName evidence="3">FRG domain-containing protein</fullName>
    </submittedName>
</protein>
<evidence type="ECO:0000259" key="2">
    <source>
        <dbReference type="SMART" id="SM00901"/>
    </source>
</evidence>
<dbReference type="InterPro" id="IPR014966">
    <property type="entry name" value="FRG-dom"/>
</dbReference>
<gene>
    <name evidence="3" type="ORF">E1286_39015</name>
</gene>
<evidence type="ECO:0000313" key="3">
    <source>
        <dbReference type="EMBL" id="TDD35888.1"/>
    </source>
</evidence>
<name>A0A4R4XVW2_9ACTN</name>
<dbReference type="OrthoDB" id="9816036at2"/>
<dbReference type="AlphaFoldDB" id="A0A4R4XVW2"/>
<evidence type="ECO:0000313" key="4">
    <source>
        <dbReference type="Proteomes" id="UP000295302"/>
    </source>
</evidence>
<reference evidence="3 4" key="1">
    <citation type="submission" date="2019-03" db="EMBL/GenBank/DDBJ databases">
        <title>Draft genome sequences of novel Actinobacteria.</title>
        <authorList>
            <person name="Sahin N."/>
            <person name="Ay H."/>
            <person name="Saygin H."/>
        </authorList>
    </citation>
    <scope>NUCLEOTIDE SEQUENCE [LARGE SCALE GENOMIC DNA]</scope>
    <source>
        <strain evidence="3 4">CH32</strain>
    </source>
</reference>
<organism evidence="3 4">
    <name type="scientific">Nonomuraea terrae</name>
    <dbReference type="NCBI Taxonomy" id="2530383"/>
    <lineage>
        <taxon>Bacteria</taxon>
        <taxon>Bacillati</taxon>
        <taxon>Actinomycetota</taxon>
        <taxon>Actinomycetes</taxon>
        <taxon>Streptosporangiales</taxon>
        <taxon>Streptosporangiaceae</taxon>
        <taxon>Nonomuraea</taxon>
    </lineage>
</organism>
<dbReference type="EMBL" id="SMKQ01000210">
    <property type="protein sequence ID" value="TDD35888.1"/>
    <property type="molecule type" value="Genomic_DNA"/>
</dbReference>
<dbReference type="Pfam" id="PF08867">
    <property type="entry name" value="FRG"/>
    <property type="match status" value="1"/>
</dbReference>
<feature type="compositionally biased region" description="Basic and acidic residues" evidence="1">
    <location>
        <begin position="297"/>
        <end position="309"/>
    </location>
</feature>
<dbReference type="Proteomes" id="UP000295302">
    <property type="component" value="Unassembled WGS sequence"/>
</dbReference>
<evidence type="ECO:0000256" key="1">
    <source>
        <dbReference type="SAM" id="MobiDB-lite"/>
    </source>
</evidence>
<keyword evidence="4" id="KW-1185">Reference proteome</keyword>
<accession>A0A4R4XVW2</accession>
<dbReference type="SMART" id="SM00901">
    <property type="entry name" value="FRG"/>
    <property type="match status" value="1"/>
</dbReference>
<feature type="domain" description="FRG" evidence="2">
    <location>
        <begin position="50"/>
        <end position="143"/>
    </location>
</feature>